<dbReference type="KEGG" id="aue:C5O00_09765"/>
<organism evidence="1 2">
    <name type="scientific">Pukyongia salina</name>
    <dbReference type="NCBI Taxonomy" id="2094025"/>
    <lineage>
        <taxon>Bacteria</taxon>
        <taxon>Pseudomonadati</taxon>
        <taxon>Bacteroidota</taxon>
        <taxon>Flavobacteriia</taxon>
        <taxon>Flavobacteriales</taxon>
        <taxon>Flavobacteriaceae</taxon>
        <taxon>Pukyongia</taxon>
    </lineage>
</organism>
<evidence type="ECO:0000313" key="1">
    <source>
        <dbReference type="EMBL" id="AVI51443.1"/>
    </source>
</evidence>
<dbReference type="OrthoDB" id="1435929at2"/>
<gene>
    <name evidence="1" type="ORF">C5O00_09765</name>
</gene>
<dbReference type="AlphaFoldDB" id="A0A2S0HZ34"/>
<dbReference type="Proteomes" id="UP000238442">
    <property type="component" value="Chromosome"/>
</dbReference>
<proteinExistence type="predicted"/>
<dbReference type="InterPro" id="IPR027417">
    <property type="entry name" value="P-loop_NTPase"/>
</dbReference>
<evidence type="ECO:0000313" key="2">
    <source>
        <dbReference type="Proteomes" id="UP000238442"/>
    </source>
</evidence>
<sequence>MRELEQKIIFLNSYSPRSGHNFVSEVFKIFSDHEVLIHNRSETRLSTLLKSYYEVYDRTISQQTDKEFMDHLFIDGLRERILEKSDRKYVMIKDTTFEGKDMLPRVFPHDIHVILLRDPKGVYNSLLKGMKFQKKGWKNLTKRLTFQLGIYPYYFCRKASGRVLKILPDLTRHKVVRYEDLHEKDEKTLGLLKELFSCDKSMAQINKEIDAIAVINTSFIKEVGAEKVWDMKQKSDRFDPVNRKGNPYLVRVAIRYGSRALRKKLNYLN</sequence>
<accession>A0A2S0HZ34</accession>
<dbReference type="Gene3D" id="3.40.50.300">
    <property type="entry name" value="P-loop containing nucleotide triphosphate hydrolases"/>
    <property type="match status" value="1"/>
</dbReference>
<dbReference type="RefSeq" id="WP_105216683.1">
    <property type="nucleotide sequence ID" value="NZ_CP027062.1"/>
</dbReference>
<evidence type="ECO:0008006" key="3">
    <source>
        <dbReference type="Google" id="ProtNLM"/>
    </source>
</evidence>
<keyword evidence="2" id="KW-1185">Reference proteome</keyword>
<protein>
    <recommendedName>
        <fullName evidence="3">Sulfotransferase</fullName>
    </recommendedName>
</protein>
<dbReference type="SUPFAM" id="SSF52540">
    <property type="entry name" value="P-loop containing nucleoside triphosphate hydrolases"/>
    <property type="match status" value="1"/>
</dbReference>
<name>A0A2S0HZ34_9FLAO</name>
<reference evidence="1 2" key="1">
    <citation type="submission" date="2018-02" db="EMBL/GenBank/DDBJ databases">
        <title>Genomic analysis of the strain RR4-38 isolated from a seawater recirculating aquaculture system.</title>
        <authorList>
            <person name="Kim Y.-S."/>
            <person name="Jang Y.H."/>
            <person name="Kim K.-H."/>
        </authorList>
    </citation>
    <scope>NUCLEOTIDE SEQUENCE [LARGE SCALE GENOMIC DNA]</scope>
    <source>
        <strain evidence="1 2">RR4-38</strain>
    </source>
</reference>
<dbReference type="EMBL" id="CP027062">
    <property type="protein sequence ID" value="AVI51443.1"/>
    <property type="molecule type" value="Genomic_DNA"/>
</dbReference>